<feature type="region of interest" description="Disordered" evidence="1">
    <location>
        <begin position="32"/>
        <end position="161"/>
    </location>
</feature>
<dbReference type="AlphaFoldDB" id="A0A8J2MJM1"/>
<accession>A0A8J2MJM1</accession>
<name>A0A8J2MJM1_COTCN</name>
<evidence type="ECO:0000313" key="3">
    <source>
        <dbReference type="Proteomes" id="UP000786811"/>
    </source>
</evidence>
<dbReference type="EMBL" id="CAJNRD030001117">
    <property type="protein sequence ID" value="CAG5078669.1"/>
    <property type="molecule type" value="Genomic_DNA"/>
</dbReference>
<dbReference type="Proteomes" id="UP000786811">
    <property type="component" value="Unassembled WGS sequence"/>
</dbReference>
<protein>
    <submittedName>
        <fullName evidence="2">Uncharacterized protein</fullName>
    </submittedName>
</protein>
<sequence length="161" mass="17405">MNPTKADIFTLEEFAGEIFQYLQRFKCFPEGKSNNSTKCSTLESGSTQRVLDSSQNSIEDTMQSTNSGKSFTLVDESPYLAPVSSKPPEQLLGPPSTPQPRASSTPLSELERQLQSAGKKPPGKKSTPSSPFHVNTPQTPCGATAEQMLGKCSRNSTTTRS</sequence>
<feature type="compositionally biased region" description="Polar residues" evidence="1">
    <location>
        <begin position="32"/>
        <end position="70"/>
    </location>
</feature>
<feature type="compositionally biased region" description="Polar residues" evidence="1">
    <location>
        <begin position="132"/>
        <end position="141"/>
    </location>
</feature>
<feature type="compositionally biased region" description="Low complexity" evidence="1">
    <location>
        <begin position="116"/>
        <end position="131"/>
    </location>
</feature>
<comment type="caution">
    <text evidence="2">The sequence shown here is derived from an EMBL/GenBank/DDBJ whole genome shotgun (WGS) entry which is preliminary data.</text>
</comment>
<evidence type="ECO:0000313" key="2">
    <source>
        <dbReference type="EMBL" id="CAG5078669.1"/>
    </source>
</evidence>
<gene>
    <name evidence="2" type="ORF">HICCMSTLAB_LOCUS2806</name>
</gene>
<keyword evidence="3" id="KW-1185">Reference proteome</keyword>
<evidence type="ECO:0000256" key="1">
    <source>
        <dbReference type="SAM" id="MobiDB-lite"/>
    </source>
</evidence>
<reference evidence="2" key="1">
    <citation type="submission" date="2021-04" db="EMBL/GenBank/DDBJ databases">
        <authorList>
            <person name="Chebbi M.A.C M."/>
        </authorList>
    </citation>
    <scope>NUCLEOTIDE SEQUENCE</scope>
</reference>
<proteinExistence type="predicted"/>
<organism evidence="2 3">
    <name type="scientific">Cotesia congregata</name>
    <name type="common">Parasitoid wasp</name>
    <name type="synonym">Apanteles congregatus</name>
    <dbReference type="NCBI Taxonomy" id="51543"/>
    <lineage>
        <taxon>Eukaryota</taxon>
        <taxon>Metazoa</taxon>
        <taxon>Ecdysozoa</taxon>
        <taxon>Arthropoda</taxon>
        <taxon>Hexapoda</taxon>
        <taxon>Insecta</taxon>
        <taxon>Pterygota</taxon>
        <taxon>Neoptera</taxon>
        <taxon>Endopterygota</taxon>
        <taxon>Hymenoptera</taxon>
        <taxon>Apocrita</taxon>
        <taxon>Ichneumonoidea</taxon>
        <taxon>Braconidae</taxon>
        <taxon>Microgastrinae</taxon>
        <taxon>Cotesia</taxon>
    </lineage>
</organism>